<dbReference type="OrthoDB" id="5423124at2"/>
<dbReference type="KEGG" id="dol:Dole_1405"/>
<name>A8ZYV4_DESOH</name>
<keyword evidence="3" id="KW-1185">Reference proteome</keyword>
<dbReference type="Proteomes" id="UP000008561">
    <property type="component" value="Chromosome"/>
</dbReference>
<evidence type="ECO:0000259" key="1">
    <source>
        <dbReference type="Pfam" id="PF16537"/>
    </source>
</evidence>
<evidence type="ECO:0000313" key="3">
    <source>
        <dbReference type="Proteomes" id="UP000008561"/>
    </source>
</evidence>
<dbReference type="RefSeq" id="WP_012174825.1">
    <property type="nucleotide sequence ID" value="NC_009943.1"/>
</dbReference>
<proteinExistence type="predicted"/>
<protein>
    <recommendedName>
        <fullName evidence="1">Type II secretion system protein GspB C-terminal domain-containing protein</fullName>
    </recommendedName>
</protein>
<accession>A8ZYV4</accession>
<dbReference type="HOGENOM" id="CLU_129196_0_0_7"/>
<reference evidence="2 3" key="1">
    <citation type="submission" date="2007-10" db="EMBL/GenBank/DDBJ databases">
        <title>Complete sequence of Desulfococcus oleovorans Hxd3.</title>
        <authorList>
            <consortium name="US DOE Joint Genome Institute"/>
            <person name="Copeland A."/>
            <person name="Lucas S."/>
            <person name="Lapidus A."/>
            <person name="Barry K."/>
            <person name="Glavina del Rio T."/>
            <person name="Dalin E."/>
            <person name="Tice H."/>
            <person name="Pitluck S."/>
            <person name="Kiss H."/>
            <person name="Brettin T."/>
            <person name="Bruce D."/>
            <person name="Detter J.C."/>
            <person name="Han C."/>
            <person name="Schmutz J."/>
            <person name="Larimer F."/>
            <person name="Land M."/>
            <person name="Hauser L."/>
            <person name="Kyrpides N."/>
            <person name="Kim E."/>
            <person name="Wawrik B."/>
            <person name="Richardson P."/>
        </authorList>
    </citation>
    <scope>NUCLEOTIDE SEQUENCE [LARGE SCALE GENOMIC DNA]</scope>
    <source>
        <strain evidence="3">DSM 6200 / JCM 39069 / Hxd3</strain>
    </source>
</reference>
<gene>
    <name evidence="2" type="ordered locus">Dole_1405</name>
</gene>
<dbReference type="Pfam" id="PF16537">
    <property type="entry name" value="T2SSB"/>
    <property type="match status" value="1"/>
</dbReference>
<organism evidence="2 3">
    <name type="scientific">Desulfosudis oleivorans (strain DSM 6200 / JCM 39069 / Hxd3)</name>
    <name type="common">Desulfococcus oleovorans</name>
    <dbReference type="NCBI Taxonomy" id="96561"/>
    <lineage>
        <taxon>Bacteria</taxon>
        <taxon>Pseudomonadati</taxon>
        <taxon>Thermodesulfobacteriota</taxon>
        <taxon>Desulfobacteria</taxon>
        <taxon>Desulfobacterales</taxon>
        <taxon>Desulfosudaceae</taxon>
        <taxon>Desulfosudis</taxon>
    </lineage>
</organism>
<dbReference type="GO" id="GO:0015627">
    <property type="term" value="C:type II protein secretion system complex"/>
    <property type="evidence" value="ECO:0007669"/>
    <property type="project" value="InterPro"/>
</dbReference>
<dbReference type="EMBL" id="CP000859">
    <property type="protein sequence ID" value="ABW67209.1"/>
    <property type="molecule type" value="Genomic_DNA"/>
</dbReference>
<dbReference type="eggNOG" id="ENOG502ZY7Z">
    <property type="taxonomic scope" value="Bacteria"/>
</dbReference>
<evidence type="ECO:0000313" key="2">
    <source>
        <dbReference type="EMBL" id="ABW67209.1"/>
    </source>
</evidence>
<dbReference type="STRING" id="96561.Dole_1405"/>
<sequence length="174" mass="18828">MTLREKIIVVLAGIALLYGAYELGLKNLFSGAGDKIAQTAAPRTDAGLSGFTMELAARTGHSGLSDREQYILDHRHSRWDTDPFVAPETLAAMRNPESGGTTSDSGQTRFVYSGYIAIGNVRLAVINGREYEEGERLVDGGYVLRRIQPTRVVLSGDGGGEVTVKLKEIDVKVE</sequence>
<feature type="domain" description="Type II secretion system protein GspB C-terminal" evidence="1">
    <location>
        <begin position="115"/>
        <end position="158"/>
    </location>
</feature>
<dbReference type="InterPro" id="IPR032389">
    <property type="entry name" value="GspB_C"/>
</dbReference>
<dbReference type="AlphaFoldDB" id="A8ZYV4"/>